<reference evidence="16" key="2">
    <citation type="submission" date="2025-08" db="UniProtKB">
        <authorList>
            <consortium name="Ensembl"/>
        </authorList>
    </citation>
    <scope>IDENTIFICATION</scope>
    <source>
        <strain evidence="16">broiler</strain>
    </source>
</reference>
<dbReference type="GO" id="GO:0034394">
    <property type="term" value="P:protein localization to cell surface"/>
    <property type="evidence" value="ECO:0007669"/>
    <property type="project" value="Ensembl"/>
</dbReference>
<protein>
    <submittedName>
        <fullName evidence="16">Junctional adhesion molecule 3</fullName>
    </submittedName>
</protein>
<keyword evidence="4" id="KW-0796">Tight junction</keyword>
<dbReference type="FunCoup" id="A0A8V1A715">
    <property type="interactions" value="171"/>
</dbReference>
<keyword evidence="8" id="KW-0965">Cell junction</keyword>
<accession>A0A8V1A715</accession>
<dbReference type="GO" id="GO:0098636">
    <property type="term" value="C:protein complex involved in cell adhesion"/>
    <property type="evidence" value="ECO:0000318"/>
    <property type="project" value="GO_Central"/>
</dbReference>
<dbReference type="GO" id="GO:0001525">
    <property type="term" value="P:angiogenesis"/>
    <property type="evidence" value="ECO:0007669"/>
    <property type="project" value="Ensembl"/>
</dbReference>
<dbReference type="GO" id="GO:0090022">
    <property type="term" value="P:regulation of neutrophil chemotaxis"/>
    <property type="evidence" value="ECO:0007669"/>
    <property type="project" value="Ensembl"/>
</dbReference>
<dbReference type="GO" id="GO:0043220">
    <property type="term" value="C:Schmidt-Lanterman incisure"/>
    <property type="evidence" value="ECO:0007669"/>
    <property type="project" value="Ensembl"/>
</dbReference>
<dbReference type="GO" id="GO:0097241">
    <property type="term" value="P:hematopoietic stem cell migration to bone marrow"/>
    <property type="evidence" value="ECO:0007669"/>
    <property type="project" value="Ensembl"/>
</dbReference>
<dbReference type="GO" id="GO:0034333">
    <property type="term" value="P:adherens junction assembly"/>
    <property type="evidence" value="ECO:0007669"/>
    <property type="project" value="Ensembl"/>
</dbReference>
<dbReference type="GO" id="GO:0016477">
    <property type="term" value="P:cell migration"/>
    <property type="evidence" value="ECO:0000318"/>
    <property type="project" value="GO_Central"/>
</dbReference>
<dbReference type="Gene3D" id="2.60.40.10">
    <property type="entry name" value="Immunoglobulins"/>
    <property type="match status" value="2"/>
</dbReference>
<organism evidence="16 17">
    <name type="scientific">Gallus gallus</name>
    <name type="common">Chicken</name>
    <dbReference type="NCBI Taxonomy" id="9031"/>
    <lineage>
        <taxon>Eukaryota</taxon>
        <taxon>Metazoa</taxon>
        <taxon>Chordata</taxon>
        <taxon>Craniata</taxon>
        <taxon>Vertebrata</taxon>
        <taxon>Euteleostomi</taxon>
        <taxon>Archelosauria</taxon>
        <taxon>Archosauria</taxon>
        <taxon>Dinosauria</taxon>
        <taxon>Saurischia</taxon>
        <taxon>Theropoda</taxon>
        <taxon>Coelurosauria</taxon>
        <taxon>Aves</taxon>
        <taxon>Neognathae</taxon>
        <taxon>Galloanserae</taxon>
        <taxon>Galliformes</taxon>
        <taxon>Phasianidae</taxon>
        <taxon>Phasianinae</taxon>
        <taxon>Gallus</taxon>
    </lineage>
</organism>
<dbReference type="GO" id="GO:0007286">
    <property type="term" value="P:spermatid development"/>
    <property type="evidence" value="ECO:0007669"/>
    <property type="project" value="Ensembl"/>
</dbReference>
<dbReference type="GO" id="GO:0042803">
    <property type="term" value="F:protein homodimerization activity"/>
    <property type="evidence" value="ECO:0007669"/>
    <property type="project" value="InterPro"/>
</dbReference>
<dbReference type="InterPro" id="IPR013106">
    <property type="entry name" value="Ig_V-set"/>
</dbReference>
<feature type="transmembrane region" description="Helical" evidence="13">
    <location>
        <begin position="352"/>
        <end position="377"/>
    </location>
</feature>
<keyword evidence="7 14" id="KW-0732">Signal</keyword>
<dbReference type="SMART" id="SM00409">
    <property type="entry name" value="IG"/>
    <property type="match status" value="2"/>
</dbReference>
<evidence type="ECO:0000256" key="13">
    <source>
        <dbReference type="SAM" id="Phobius"/>
    </source>
</evidence>
<dbReference type="GO" id="GO:0098632">
    <property type="term" value="F:cell-cell adhesion mediator activity"/>
    <property type="evidence" value="ECO:0000318"/>
    <property type="project" value="GO_Central"/>
</dbReference>
<sequence length="420" mass="46459">MIWRDLSLAGWQAVLSTLPWLQCAICPPPGCRGGEAEAAFKCPLSVLQLGARPGERFWQHLIQGADVRGKNTLIHKTPSLGFAREPQRLSARGREHVHEVKRGALGSWDSCWDWRDFLKVLIGRTSLRAASVGCSGCRLLAVELTSSNTKPVVQEFQSVELSCIIKSTVTPDPRIEWKKIRDGETSYVFFDNKMQGDFATRAEILSRTSLVIKNTTRMDTATYRCEVAAPSDTKTIDEINIQLTVQVKPVTPRCTVPKAVPVGKTASLHCHENEGFPKSTYSWYRNSEPLSPDTKSNAKFQNSSYSLNPTTGTLVFHAVHKGDTGRYSCIATNDAGFAKCEEQEMEVYDLNIGGIIGGVLVVVAVLVLITLGICCAYRRGYFANSKENGESYKTPAKPDGVNYIRTDDEGDFRHKSSFVI</sequence>
<dbReference type="GO" id="GO:0030057">
    <property type="term" value="C:desmosome"/>
    <property type="evidence" value="ECO:0007669"/>
    <property type="project" value="Ensembl"/>
</dbReference>
<evidence type="ECO:0000256" key="12">
    <source>
        <dbReference type="ARBA" id="ARBA00023319"/>
    </source>
</evidence>
<dbReference type="PANTHER" id="PTHR44598">
    <property type="entry name" value="JUNCTIONAL ADHESION MOLECULE C"/>
    <property type="match status" value="1"/>
</dbReference>
<evidence type="ECO:0000256" key="6">
    <source>
        <dbReference type="ARBA" id="ARBA00022692"/>
    </source>
</evidence>
<dbReference type="GO" id="GO:0033624">
    <property type="term" value="P:negative regulation of integrin activation"/>
    <property type="evidence" value="ECO:0007669"/>
    <property type="project" value="Ensembl"/>
</dbReference>
<evidence type="ECO:0000256" key="9">
    <source>
        <dbReference type="ARBA" id="ARBA00022989"/>
    </source>
</evidence>
<feature type="domain" description="Ig-like" evidence="15">
    <location>
        <begin position="252"/>
        <end position="346"/>
    </location>
</feature>
<keyword evidence="12" id="KW-0393">Immunoglobulin domain</keyword>
<dbReference type="GO" id="GO:0034113">
    <property type="term" value="P:heterotypic cell-cell adhesion"/>
    <property type="evidence" value="ECO:0007669"/>
    <property type="project" value="Ensembl"/>
</dbReference>
<dbReference type="GO" id="GO:0044291">
    <property type="term" value="C:cell-cell contact zone"/>
    <property type="evidence" value="ECO:0000318"/>
    <property type="project" value="GO_Central"/>
</dbReference>
<dbReference type="GO" id="GO:0005178">
    <property type="term" value="F:integrin binding"/>
    <property type="evidence" value="ECO:0000318"/>
    <property type="project" value="GO_Central"/>
</dbReference>
<dbReference type="GO" id="GO:0005794">
    <property type="term" value="C:Golgi apparatus"/>
    <property type="evidence" value="ECO:0007669"/>
    <property type="project" value="Ensembl"/>
</dbReference>
<dbReference type="GO" id="GO:0005886">
    <property type="term" value="C:plasma membrane"/>
    <property type="evidence" value="ECO:0000318"/>
    <property type="project" value="GO_Central"/>
</dbReference>
<evidence type="ECO:0000256" key="7">
    <source>
        <dbReference type="ARBA" id="ARBA00022729"/>
    </source>
</evidence>
<dbReference type="InterPro" id="IPR042974">
    <property type="entry name" value="JAM-C"/>
</dbReference>
<dbReference type="InterPro" id="IPR036179">
    <property type="entry name" value="Ig-like_dom_sf"/>
</dbReference>
<proteinExistence type="evidence at protein level"/>
<comment type="subcellular location">
    <subcellularLocation>
        <location evidence="2">Cell junction</location>
        <location evidence="2">Tight junction</location>
    </subcellularLocation>
    <subcellularLocation>
        <location evidence="1">Cell membrane</location>
        <topology evidence="1">Single-pass type I membrane protein</topology>
    </subcellularLocation>
</comment>
<dbReference type="GO" id="GO:0030010">
    <property type="term" value="P:establishment of cell polarity"/>
    <property type="evidence" value="ECO:0007669"/>
    <property type="project" value="Ensembl"/>
</dbReference>
<dbReference type="GO" id="GO:0019226">
    <property type="term" value="P:transmission of nerve impulse"/>
    <property type="evidence" value="ECO:0007669"/>
    <property type="project" value="Ensembl"/>
</dbReference>
<comment type="similarity">
    <text evidence="3">Belongs to the immunoglobulin superfamily.</text>
</comment>
<dbReference type="GO" id="GO:0001780">
    <property type="term" value="P:neutrophil homeostasis"/>
    <property type="evidence" value="ECO:0007669"/>
    <property type="project" value="Ensembl"/>
</dbReference>
<dbReference type="Proteomes" id="UP000000539">
    <property type="component" value="Chromosome 24"/>
</dbReference>
<dbReference type="GO" id="GO:0090138">
    <property type="term" value="P:regulation of actin cytoskeleton organization by cell-cell adhesion"/>
    <property type="evidence" value="ECO:0007669"/>
    <property type="project" value="Ensembl"/>
</dbReference>
<evidence type="ECO:0000313" key="16">
    <source>
        <dbReference type="Ensembl" id="ENSGALP00010038150.1"/>
    </source>
</evidence>
<evidence type="ECO:0000256" key="5">
    <source>
        <dbReference type="ARBA" id="ARBA00022475"/>
    </source>
</evidence>
<dbReference type="GO" id="GO:0007160">
    <property type="term" value="P:cell-matrix adhesion"/>
    <property type="evidence" value="ECO:0007669"/>
    <property type="project" value="Ensembl"/>
</dbReference>
<evidence type="ECO:0000256" key="1">
    <source>
        <dbReference type="ARBA" id="ARBA00004251"/>
    </source>
</evidence>
<dbReference type="PANTHER" id="PTHR44598:SF2">
    <property type="entry name" value="JUNCTIONAL ADHESION MOLECULE C"/>
    <property type="match status" value="1"/>
</dbReference>
<evidence type="ECO:0000256" key="14">
    <source>
        <dbReference type="SAM" id="SignalP"/>
    </source>
</evidence>
<dbReference type="GeneTree" id="ENSGT00940000156937"/>
<dbReference type="GO" id="GO:0097530">
    <property type="term" value="P:granulocyte migration"/>
    <property type="evidence" value="ECO:0007669"/>
    <property type="project" value="Ensembl"/>
</dbReference>
<gene>
    <name evidence="16" type="primary">JAM3</name>
</gene>
<dbReference type="GO" id="GO:0005923">
    <property type="term" value="C:bicellular tight junction"/>
    <property type="evidence" value="ECO:0007669"/>
    <property type="project" value="UniProtKB-SubCell"/>
</dbReference>
<dbReference type="InterPro" id="IPR013783">
    <property type="entry name" value="Ig-like_fold"/>
</dbReference>
<dbReference type="InterPro" id="IPR003599">
    <property type="entry name" value="Ig_sub"/>
</dbReference>
<keyword evidence="5" id="KW-1003">Cell membrane</keyword>
<dbReference type="SUPFAM" id="SSF48726">
    <property type="entry name" value="Immunoglobulin"/>
    <property type="match status" value="2"/>
</dbReference>
<evidence type="ECO:0000256" key="2">
    <source>
        <dbReference type="ARBA" id="ARBA00004435"/>
    </source>
</evidence>
<dbReference type="GO" id="GO:0046982">
    <property type="term" value="F:protein heterodimerization activity"/>
    <property type="evidence" value="ECO:0007669"/>
    <property type="project" value="InterPro"/>
</dbReference>
<dbReference type="FunFam" id="2.60.40.10:FF:000342">
    <property type="entry name" value="Junctional adhesion molecule A"/>
    <property type="match status" value="1"/>
</dbReference>
<dbReference type="GO" id="GO:0002523">
    <property type="term" value="P:leukocyte migration involved in inflammatory response"/>
    <property type="evidence" value="ECO:0007669"/>
    <property type="project" value="Ensembl"/>
</dbReference>
<keyword evidence="10 13" id="KW-0472">Membrane</keyword>
<dbReference type="RefSeq" id="XP_417876.5">
    <property type="nucleotide sequence ID" value="XM_417876.7"/>
</dbReference>
<evidence type="ECO:0000256" key="8">
    <source>
        <dbReference type="ARBA" id="ARBA00022949"/>
    </source>
</evidence>
<dbReference type="GO" id="GO:0002318">
    <property type="term" value="P:myeloid progenitor cell differentiation"/>
    <property type="evidence" value="ECO:0007669"/>
    <property type="project" value="Ensembl"/>
</dbReference>
<dbReference type="PROSITE" id="PS50835">
    <property type="entry name" value="IG_LIKE"/>
    <property type="match status" value="2"/>
</dbReference>
<dbReference type="GO" id="GO:0005615">
    <property type="term" value="C:extracellular space"/>
    <property type="evidence" value="ECO:0007669"/>
    <property type="project" value="Ensembl"/>
</dbReference>
<keyword evidence="9 13" id="KW-1133">Transmembrane helix</keyword>
<dbReference type="CTD" id="83700"/>
<dbReference type="GO" id="GO:0031941">
    <property type="term" value="C:filamentous actin"/>
    <property type="evidence" value="ECO:0007669"/>
    <property type="project" value="Ensembl"/>
</dbReference>
<evidence type="ECO:0000256" key="11">
    <source>
        <dbReference type="ARBA" id="ARBA00023157"/>
    </source>
</evidence>
<keyword evidence="17" id="KW-1185">Reference proteome</keyword>
<reference evidence="16" key="3">
    <citation type="submission" date="2025-09" db="UniProtKB">
        <authorList>
            <consortium name="Ensembl"/>
        </authorList>
    </citation>
    <scope>IDENTIFICATION</scope>
    <source>
        <strain evidence="16">broiler</strain>
    </source>
</reference>
<name>A0A8V1A715_CHICK</name>
<evidence type="ECO:0000259" key="15">
    <source>
        <dbReference type="PROSITE" id="PS50835"/>
    </source>
</evidence>
<keyword evidence="18" id="KW-1267">Proteomics identification</keyword>
<dbReference type="GO" id="GO:0045176">
    <property type="term" value="P:apical protein localization"/>
    <property type="evidence" value="ECO:0007669"/>
    <property type="project" value="Ensembl"/>
</dbReference>
<evidence type="ECO:0007829" key="18">
    <source>
        <dbReference type="PeptideAtlas" id="A0A8V1A715"/>
    </source>
</evidence>
<evidence type="ECO:0000256" key="10">
    <source>
        <dbReference type="ARBA" id="ARBA00023136"/>
    </source>
</evidence>
<dbReference type="InterPro" id="IPR007110">
    <property type="entry name" value="Ig-like_dom"/>
</dbReference>
<dbReference type="SMART" id="SM00408">
    <property type="entry name" value="IGc2"/>
    <property type="match status" value="2"/>
</dbReference>
<dbReference type="GO" id="GO:0098609">
    <property type="term" value="P:cell-cell adhesion"/>
    <property type="evidence" value="ECO:0000318"/>
    <property type="project" value="GO_Central"/>
</dbReference>
<feature type="chain" id="PRO_5036486198" evidence="14">
    <location>
        <begin position="17"/>
        <end position="420"/>
    </location>
</feature>
<dbReference type="Pfam" id="PF07686">
    <property type="entry name" value="V-set"/>
    <property type="match status" value="1"/>
</dbReference>
<evidence type="ECO:0000313" key="17">
    <source>
        <dbReference type="Proteomes" id="UP000000539"/>
    </source>
</evidence>
<dbReference type="GO" id="GO:0033629">
    <property type="term" value="P:negative regulation of cell adhesion mediated by integrin"/>
    <property type="evidence" value="ECO:0007669"/>
    <property type="project" value="Ensembl"/>
</dbReference>
<evidence type="ECO:0000256" key="3">
    <source>
        <dbReference type="ARBA" id="ARBA00008637"/>
    </source>
</evidence>
<dbReference type="GO" id="GO:1902414">
    <property type="term" value="P:protein localization to cell junction"/>
    <property type="evidence" value="ECO:0007669"/>
    <property type="project" value="Ensembl"/>
</dbReference>
<dbReference type="AlphaFoldDB" id="A0A8V1A715"/>
<keyword evidence="6 13" id="KW-0812">Transmembrane</keyword>
<dbReference type="InterPro" id="IPR003598">
    <property type="entry name" value="Ig_sub2"/>
</dbReference>
<dbReference type="OrthoDB" id="9942446at2759"/>
<feature type="signal peptide" evidence="14">
    <location>
        <begin position="1"/>
        <end position="16"/>
    </location>
</feature>
<dbReference type="Ensembl" id="ENSGALT00010061805.1">
    <property type="protein sequence ID" value="ENSGALP00010038150.1"/>
    <property type="gene ID" value="ENSGALG00010025320.1"/>
</dbReference>
<reference evidence="16" key="1">
    <citation type="submission" date="2020-11" db="EMBL/GenBank/DDBJ databases">
        <title>Gallus gallus (Chicken) genome, bGalGal1, GRCg7b, maternal haplotype autosomes + Z &amp; W.</title>
        <authorList>
            <person name="Warren W."/>
            <person name="Formenti G."/>
            <person name="Fedrigo O."/>
            <person name="Haase B."/>
            <person name="Mountcastle J."/>
            <person name="Balacco J."/>
            <person name="Tracey A."/>
            <person name="Schneider V."/>
            <person name="Okimoto R."/>
            <person name="Cheng H."/>
            <person name="Hawken R."/>
            <person name="Howe K."/>
            <person name="Jarvis E.D."/>
        </authorList>
    </citation>
    <scope>NUCLEOTIDE SEQUENCE [LARGE SCALE GENOMIC DNA]</scope>
    <source>
        <strain evidence="16">Broiler</strain>
    </source>
</reference>
<dbReference type="GO" id="GO:2000439">
    <property type="term" value="P:positive regulation of monocyte extravasation"/>
    <property type="evidence" value="ECO:0007669"/>
    <property type="project" value="Ensembl"/>
</dbReference>
<dbReference type="GO" id="GO:0042552">
    <property type="term" value="P:myelination"/>
    <property type="evidence" value="ECO:0007669"/>
    <property type="project" value="Ensembl"/>
</dbReference>
<dbReference type="Pfam" id="PF13927">
    <property type="entry name" value="Ig_3"/>
    <property type="match status" value="1"/>
</dbReference>
<keyword evidence="11" id="KW-1015">Disulfide bond</keyword>
<evidence type="ECO:0000256" key="4">
    <source>
        <dbReference type="ARBA" id="ARBA00022427"/>
    </source>
</evidence>
<dbReference type="GO" id="GO:0005902">
    <property type="term" value="C:microvillus"/>
    <property type="evidence" value="ECO:0007669"/>
    <property type="project" value="Ensembl"/>
</dbReference>
<dbReference type="GeneID" id="419736"/>
<dbReference type="GO" id="GO:0002250">
    <property type="term" value="P:adaptive immune response"/>
    <property type="evidence" value="ECO:0007669"/>
    <property type="project" value="Ensembl"/>
</dbReference>
<feature type="domain" description="Ig-like" evidence="15">
    <location>
        <begin position="142"/>
        <end position="237"/>
    </location>
</feature>
<dbReference type="GO" id="GO:0033010">
    <property type="term" value="C:paranodal junction"/>
    <property type="evidence" value="ECO:0007669"/>
    <property type="project" value="Ensembl"/>
</dbReference>
<dbReference type="GO" id="GO:1905710">
    <property type="term" value="P:positive regulation of membrane permeability"/>
    <property type="evidence" value="ECO:0007669"/>
    <property type="project" value="Ensembl"/>
</dbReference>